<organism evidence="1 2">
    <name type="scientific">Cypionkella sinensis</name>
    <dbReference type="NCBI Taxonomy" id="1756043"/>
    <lineage>
        <taxon>Bacteria</taxon>
        <taxon>Pseudomonadati</taxon>
        <taxon>Pseudomonadota</taxon>
        <taxon>Alphaproteobacteria</taxon>
        <taxon>Rhodobacterales</taxon>
        <taxon>Paracoccaceae</taxon>
        <taxon>Cypionkella</taxon>
    </lineage>
</organism>
<comment type="caution">
    <text evidence="1">The sequence shown here is derived from an EMBL/GenBank/DDBJ whole genome shotgun (WGS) entry which is preliminary data.</text>
</comment>
<dbReference type="Gene3D" id="3.90.1720.70">
    <property type="match status" value="1"/>
</dbReference>
<gene>
    <name evidence="1" type="ORF">ACFOGH_03270</name>
</gene>
<evidence type="ECO:0000313" key="1">
    <source>
        <dbReference type="EMBL" id="MFC3180000.1"/>
    </source>
</evidence>
<dbReference type="Proteomes" id="UP001595547">
    <property type="component" value="Unassembled WGS sequence"/>
</dbReference>
<name>A0ABV7IX32_9RHOB</name>
<accession>A0ABV7IX32</accession>
<sequence length="297" mass="32876">MPIPTLGQIPVDFATLRAGYPTYNRLPKHISDYMDALNQGNTGPRNTPCCFQVSEALNLAGPEHNIPARSYRRACARLGQNYYLGAVDELETYLTNRYGRGDTVYSGPAHGDIHAIKARLAGRAGIITFRDNGYGLHTELWNGEHIIQNGAPGSNGAGMSERGIFGVPRIVFWACTGDDARDPMPAWAVGWWQIETVTEPYYYYISDQYVVFYTTRRPENILTQPVRGALMQGIVTLNDTRPGLSIQWEPSADGETTETYVLDAEPGHMTGSINNTLPALATKMTLAMPAPPPRRRR</sequence>
<dbReference type="Pfam" id="PF14113">
    <property type="entry name" value="Tae4"/>
    <property type="match status" value="1"/>
</dbReference>
<dbReference type="RefSeq" id="WP_380071625.1">
    <property type="nucleotide sequence ID" value="NZ_JBHRTO010000001.1"/>
</dbReference>
<keyword evidence="2" id="KW-1185">Reference proteome</keyword>
<protein>
    <submittedName>
        <fullName evidence="1">T6SS effector amidase Tae4 family protein</fullName>
    </submittedName>
</protein>
<dbReference type="EMBL" id="JBHRTO010000001">
    <property type="protein sequence ID" value="MFC3180000.1"/>
    <property type="molecule type" value="Genomic_DNA"/>
</dbReference>
<dbReference type="InterPro" id="IPR025562">
    <property type="entry name" value="Tae4"/>
</dbReference>
<proteinExistence type="predicted"/>
<reference evidence="2" key="1">
    <citation type="journal article" date="2019" name="Int. J. Syst. Evol. Microbiol.">
        <title>The Global Catalogue of Microorganisms (GCM) 10K type strain sequencing project: providing services to taxonomists for standard genome sequencing and annotation.</title>
        <authorList>
            <consortium name="The Broad Institute Genomics Platform"/>
            <consortium name="The Broad Institute Genome Sequencing Center for Infectious Disease"/>
            <person name="Wu L."/>
            <person name="Ma J."/>
        </authorList>
    </citation>
    <scope>NUCLEOTIDE SEQUENCE [LARGE SCALE GENOMIC DNA]</scope>
    <source>
        <strain evidence="2">KCTC 52039</strain>
    </source>
</reference>
<evidence type="ECO:0000313" key="2">
    <source>
        <dbReference type="Proteomes" id="UP001595547"/>
    </source>
</evidence>